<dbReference type="RefSeq" id="WP_003778531.1">
    <property type="nucleotide sequence ID" value="NZ_JH992960.1"/>
</dbReference>
<dbReference type="PATRIC" id="fig|883081.3.peg.1268"/>
<comment type="caution">
    <text evidence="6">The sequence shown here is derived from an EMBL/GenBank/DDBJ whole genome shotgun (WGS) entry which is preliminary data.</text>
</comment>
<evidence type="ECO:0000259" key="4">
    <source>
        <dbReference type="PROSITE" id="PS51192"/>
    </source>
</evidence>
<evidence type="ECO:0000313" key="7">
    <source>
        <dbReference type="Proteomes" id="UP000009875"/>
    </source>
</evidence>
<keyword evidence="3" id="KW-0238">DNA-binding</keyword>
<dbReference type="Proteomes" id="UP000009875">
    <property type="component" value="Unassembled WGS sequence"/>
</dbReference>
<keyword evidence="2" id="KW-0067">ATP-binding</keyword>
<name>K9EVQ0_9LACT</name>
<feature type="domain" description="Helicase ATP-binding" evidence="4">
    <location>
        <begin position="116"/>
        <end position="268"/>
    </location>
</feature>
<protein>
    <recommendedName>
        <fullName evidence="8">ComF operon protein 1</fullName>
    </recommendedName>
</protein>
<keyword evidence="7" id="KW-1185">Reference proteome</keyword>
<sequence length="449" mass="51217">MKEELLYGRQLLARELPLEFDPASNKKLQSYPAFEEKSGKWICRRCGAHVVPIKPTFCQCGQECGYCTQCIQMGKVKRCLSFYHIEEENRFPKIKDPLAWQGQLSSQQDLAAQDIVQAILNRRTLLVWAVAGAGKTEMLFKGLALAIEKGYRIGLASPRVDVCLELYPRLQAAFPKLAISLLYGQMEEDYVYRQMTIATTHQLLRFKQAFDLLIIDEIDAFPFDTDLVLQRGADQARKENSALIYLTATPNRQMQKQIKQKKIQATILPARYHGHPLPVPKLKRSKNWQVNLLKKAGKTPVDRAIASRLQAGRRFLIFLPNIAWSKQWEGVLEAKFPQAKFATVHAQDPDRKSKVIAMRRQELDFLVTTTILERGVTFPNIDVLVVGACDRVFTESSLVQISGRVGRSPDYPTGDILFFYHETSLAMKRAVKQIKLMNKLARKRGLLHE</sequence>
<feature type="domain" description="Helicase C-terminal" evidence="5">
    <location>
        <begin position="300"/>
        <end position="449"/>
    </location>
</feature>
<dbReference type="InterPro" id="IPR027417">
    <property type="entry name" value="P-loop_NTPase"/>
</dbReference>
<dbReference type="Pfam" id="PF00271">
    <property type="entry name" value="Helicase_C"/>
    <property type="match status" value="1"/>
</dbReference>
<dbReference type="GO" id="GO:0006302">
    <property type="term" value="P:double-strand break repair"/>
    <property type="evidence" value="ECO:0007669"/>
    <property type="project" value="TreeGrafter"/>
</dbReference>
<dbReference type="InterPro" id="IPR014001">
    <property type="entry name" value="Helicase_ATP-bd"/>
</dbReference>
<evidence type="ECO:0000313" key="6">
    <source>
        <dbReference type="EMBL" id="EKU93270.1"/>
    </source>
</evidence>
<dbReference type="eggNOG" id="COG4098">
    <property type="taxonomic scope" value="Bacteria"/>
</dbReference>
<evidence type="ECO:0000256" key="3">
    <source>
        <dbReference type="ARBA" id="ARBA00023125"/>
    </source>
</evidence>
<dbReference type="InterPro" id="IPR011545">
    <property type="entry name" value="DEAD/DEAH_box_helicase_dom"/>
</dbReference>
<organism evidence="6 7">
    <name type="scientific">Alloiococcus otitis ATCC 51267</name>
    <dbReference type="NCBI Taxonomy" id="883081"/>
    <lineage>
        <taxon>Bacteria</taxon>
        <taxon>Bacillati</taxon>
        <taxon>Bacillota</taxon>
        <taxon>Bacilli</taxon>
        <taxon>Lactobacillales</taxon>
        <taxon>Carnobacteriaceae</taxon>
        <taxon>Alloiococcus</taxon>
    </lineage>
</organism>
<gene>
    <name evidence="6" type="ORF">HMPREF9698_01431</name>
</gene>
<evidence type="ECO:0000256" key="2">
    <source>
        <dbReference type="ARBA" id="ARBA00022840"/>
    </source>
</evidence>
<evidence type="ECO:0008006" key="8">
    <source>
        <dbReference type="Google" id="ProtNLM"/>
    </source>
</evidence>
<dbReference type="SMART" id="SM00490">
    <property type="entry name" value="HELICc"/>
    <property type="match status" value="1"/>
</dbReference>
<dbReference type="InterPro" id="IPR001650">
    <property type="entry name" value="Helicase_C-like"/>
</dbReference>
<accession>K9EVQ0</accession>
<dbReference type="STRING" id="883081.HMPREF9698_01431"/>
<dbReference type="Pfam" id="PF00270">
    <property type="entry name" value="DEAD"/>
    <property type="match status" value="1"/>
</dbReference>
<evidence type="ECO:0000259" key="5">
    <source>
        <dbReference type="PROSITE" id="PS51194"/>
    </source>
</evidence>
<dbReference type="HOGENOM" id="CLU_024742_0_0_9"/>
<dbReference type="GO" id="GO:0006270">
    <property type="term" value="P:DNA replication initiation"/>
    <property type="evidence" value="ECO:0007669"/>
    <property type="project" value="TreeGrafter"/>
</dbReference>
<dbReference type="GO" id="GO:0005524">
    <property type="term" value="F:ATP binding"/>
    <property type="evidence" value="ECO:0007669"/>
    <property type="project" value="UniProtKB-KW"/>
</dbReference>
<dbReference type="PANTHER" id="PTHR30580:SF1">
    <property type="entry name" value="COMF OPERON PROTEIN 1"/>
    <property type="match status" value="1"/>
</dbReference>
<dbReference type="SUPFAM" id="SSF52540">
    <property type="entry name" value="P-loop containing nucleoside triphosphate hydrolases"/>
    <property type="match status" value="1"/>
</dbReference>
<dbReference type="PROSITE" id="PS51192">
    <property type="entry name" value="HELICASE_ATP_BIND_1"/>
    <property type="match status" value="1"/>
</dbReference>
<dbReference type="OrthoDB" id="2077914at2"/>
<evidence type="ECO:0000256" key="1">
    <source>
        <dbReference type="ARBA" id="ARBA00022741"/>
    </source>
</evidence>
<dbReference type="Gene3D" id="3.40.50.300">
    <property type="entry name" value="P-loop containing nucleotide triphosphate hydrolases"/>
    <property type="match status" value="2"/>
</dbReference>
<dbReference type="PROSITE" id="PS51194">
    <property type="entry name" value="HELICASE_CTER"/>
    <property type="match status" value="1"/>
</dbReference>
<keyword evidence="1" id="KW-0547">Nucleotide-binding</keyword>
<dbReference type="SMART" id="SM00487">
    <property type="entry name" value="DEXDc"/>
    <property type="match status" value="1"/>
</dbReference>
<proteinExistence type="predicted"/>
<dbReference type="GO" id="GO:0003677">
    <property type="term" value="F:DNA binding"/>
    <property type="evidence" value="ECO:0007669"/>
    <property type="project" value="UniProtKB-KW"/>
</dbReference>
<dbReference type="PANTHER" id="PTHR30580">
    <property type="entry name" value="PRIMOSOMAL PROTEIN N"/>
    <property type="match status" value="1"/>
</dbReference>
<dbReference type="GO" id="GO:0043138">
    <property type="term" value="F:3'-5' DNA helicase activity"/>
    <property type="evidence" value="ECO:0007669"/>
    <property type="project" value="TreeGrafter"/>
</dbReference>
<reference evidence="6 7" key="1">
    <citation type="submission" date="2012-09" db="EMBL/GenBank/DDBJ databases">
        <title>The Genome Sequence of Alloiococcus otitis ATCC 51267.</title>
        <authorList>
            <consortium name="The Broad Institute Genome Sequencing Platform"/>
            <person name="Earl A."/>
            <person name="Ward D."/>
            <person name="Feldgarden M."/>
            <person name="Gevers D."/>
            <person name="Huys G."/>
            <person name="Walker B."/>
            <person name="Young S.K."/>
            <person name="Zeng Q."/>
            <person name="Gargeya S."/>
            <person name="Fitzgerald M."/>
            <person name="Haas B."/>
            <person name="Abouelleil A."/>
            <person name="Alvarado L."/>
            <person name="Arachchi H.M."/>
            <person name="Berlin A.M."/>
            <person name="Chapman S.B."/>
            <person name="Goldberg J."/>
            <person name="Griggs A."/>
            <person name="Gujja S."/>
            <person name="Hansen M."/>
            <person name="Howarth C."/>
            <person name="Imamovic A."/>
            <person name="Larimer J."/>
            <person name="McCowen C."/>
            <person name="Montmayeur A."/>
            <person name="Murphy C."/>
            <person name="Neiman D."/>
            <person name="Pearson M."/>
            <person name="Priest M."/>
            <person name="Roberts A."/>
            <person name="Saif S."/>
            <person name="Shea T."/>
            <person name="Sisk P."/>
            <person name="Sykes S."/>
            <person name="Wortman J."/>
            <person name="Nusbaum C."/>
            <person name="Birren B."/>
        </authorList>
    </citation>
    <scope>NUCLEOTIDE SEQUENCE [LARGE SCALE GENOMIC DNA]</scope>
    <source>
        <strain evidence="6 7">ATCC 51267</strain>
    </source>
</reference>
<dbReference type="AlphaFoldDB" id="K9EVQ0"/>
<dbReference type="EMBL" id="AGXA01000022">
    <property type="protein sequence ID" value="EKU93270.1"/>
    <property type="molecule type" value="Genomic_DNA"/>
</dbReference>
<dbReference type="GO" id="GO:0006310">
    <property type="term" value="P:DNA recombination"/>
    <property type="evidence" value="ECO:0007669"/>
    <property type="project" value="TreeGrafter"/>
</dbReference>